<evidence type="ECO:0000313" key="3">
    <source>
        <dbReference type="Proteomes" id="UP001138997"/>
    </source>
</evidence>
<sequence>MSPKLSAVLNLLGAQAPSVVVPADAVVGEIVLCGLDEPLVPADSGLLLLPGAQAAVDLAVQVVRSAAEQGYVAVAVKCSGEALDRLAQAAEQAGLALLQVPPQTPWRHLDSLLAAGCAAGDRSTALEQVSTGDVFALANAIASAIGGAVIIEDPQRRVLAYSNLPDQLTDDVRKHGILGRRALDGPLTDDIYRSVTDRSDAVRVRAPQPDVADRLAIAVRAGGHLLGTIWAISDRPLLVTGAEQVLQDAARTAALHLLRLRTRKDPERQARADLLRTLLDGSATPASALGLHAPVALLAVQSLSLATDLRLVSAQIDDIVSLYADSWHPGAPTLTHNNVVYALLPVPDSGARQRLAAVAHDLARAVQRSLGAQVVVAIGPTAALLTDVPLTRRTTDRTLRVLARPDTDRQVALSEEVRSRILLQTLAEQETITHDLRLEPVSAIVEHDRIHGTEYARTLTAWFAAFGDATRVATDLVVHDNTVRYRIRRIQELFDLRFDDPDDMLCTWLQLRLVLSR</sequence>
<name>A0A9X1NJQ3_9ACTN</name>
<dbReference type="EMBL" id="JAJOMB010000018">
    <property type="protein sequence ID" value="MCD5314824.1"/>
    <property type="molecule type" value="Genomic_DNA"/>
</dbReference>
<reference evidence="2" key="1">
    <citation type="submission" date="2021-11" db="EMBL/GenBank/DDBJ databases">
        <title>Streptomyces corallinus and Kineosporia corallina sp. nov., two new coral-derived marine actinobacteria.</title>
        <authorList>
            <person name="Buangrab K."/>
            <person name="Sutthacheep M."/>
            <person name="Yeemin T."/>
            <person name="Harunari E."/>
            <person name="Igarashi Y."/>
            <person name="Sripreechasak P."/>
            <person name="Kanchanasin P."/>
            <person name="Tanasupawat S."/>
            <person name="Phongsopitanun W."/>
        </authorList>
    </citation>
    <scope>NUCLEOTIDE SEQUENCE</scope>
    <source>
        <strain evidence="2">JCM 31032</strain>
    </source>
</reference>
<protein>
    <submittedName>
        <fullName evidence="2">Helix-turn-helix domain-containing protein</fullName>
    </submittedName>
</protein>
<dbReference type="RefSeq" id="WP_231447628.1">
    <property type="nucleotide sequence ID" value="NZ_JAJOMB010000018.1"/>
</dbReference>
<evidence type="ECO:0000259" key="1">
    <source>
        <dbReference type="Pfam" id="PF13556"/>
    </source>
</evidence>
<keyword evidence="3" id="KW-1185">Reference proteome</keyword>
<dbReference type="Pfam" id="PF13556">
    <property type="entry name" value="HTH_30"/>
    <property type="match status" value="1"/>
</dbReference>
<dbReference type="PANTHER" id="PTHR33744">
    <property type="entry name" value="CARBOHYDRATE DIACID REGULATOR"/>
    <property type="match status" value="1"/>
</dbReference>
<dbReference type="Proteomes" id="UP001138997">
    <property type="component" value="Unassembled WGS sequence"/>
</dbReference>
<accession>A0A9X1NJQ3</accession>
<dbReference type="InterPro" id="IPR051448">
    <property type="entry name" value="CdaR-like_regulators"/>
</dbReference>
<organism evidence="2 3">
    <name type="scientific">Kineosporia babensis</name>
    <dbReference type="NCBI Taxonomy" id="499548"/>
    <lineage>
        <taxon>Bacteria</taxon>
        <taxon>Bacillati</taxon>
        <taxon>Actinomycetota</taxon>
        <taxon>Actinomycetes</taxon>
        <taxon>Kineosporiales</taxon>
        <taxon>Kineosporiaceae</taxon>
        <taxon>Kineosporia</taxon>
    </lineage>
</organism>
<dbReference type="InterPro" id="IPR025736">
    <property type="entry name" value="PucR_C-HTH_dom"/>
</dbReference>
<dbReference type="Gene3D" id="1.10.10.2840">
    <property type="entry name" value="PucR C-terminal helix-turn-helix domain"/>
    <property type="match status" value="1"/>
</dbReference>
<evidence type="ECO:0000313" key="2">
    <source>
        <dbReference type="EMBL" id="MCD5314824.1"/>
    </source>
</evidence>
<gene>
    <name evidence="2" type="ORF">LR394_28375</name>
</gene>
<dbReference type="AlphaFoldDB" id="A0A9X1NJQ3"/>
<dbReference type="PANTHER" id="PTHR33744:SF17">
    <property type="entry name" value="CONSERVED PROTEIN"/>
    <property type="match status" value="1"/>
</dbReference>
<dbReference type="InterPro" id="IPR042070">
    <property type="entry name" value="PucR_C-HTH_sf"/>
</dbReference>
<comment type="caution">
    <text evidence="2">The sequence shown here is derived from an EMBL/GenBank/DDBJ whole genome shotgun (WGS) entry which is preliminary data.</text>
</comment>
<feature type="domain" description="PucR C-terminal helix-turn-helix" evidence="1">
    <location>
        <begin position="456"/>
        <end position="513"/>
    </location>
</feature>
<proteinExistence type="predicted"/>